<dbReference type="SUPFAM" id="SSF81383">
    <property type="entry name" value="F-box domain"/>
    <property type="match status" value="1"/>
</dbReference>
<dbReference type="PANTHER" id="PTHR13318">
    <property type="entry name" value="PARTNER OF PAIRED, ISOFORM B-RELATED"/>
    <property type="match status" value="1"/>
</dbReference>
<dbReference type="Pfam" id="PF12937">
    <property type="entry name" value="F-box-like"/>
    <property type="match status" value="1"/>
</dbReference>
<keyword evidence="4" id="KW-1185">Reference proteome</keyword>
<reference evidence="3 4" key="1">
    <citation type="journal article" date="2017" name="Mol. Ecol.">
        <title>Comparative and population genomic landscape of Phellinus noxius: A hypervariable fungus causing root rot in trees.</title>
        <authorList>
            <person name="Chung C.L."/>
            <person name="Lee T.J."/>
            <person name="Akiba M."/>
            <person name="Lee H.H."/>
            <person name="Kuo T.H."/>
            <person name="Liu D."/>
            <person name="Ke H.M."/>
            <person name="Yokoi T."/>
            <person name="Roa M.B."/>
            <person name="Lu M.J."/>
            <person name="Chang Y.Y."/>
            <person name="Ann P.J."/>
            <person name="Tsai J.N."/>
            <person name="Chen C.Y."/>
            <person name="Tzean S.S."/>
            <person name="Ota Y."/>
            <person name="Hattori T."/>
            <person name="Sahashi N."/>
            <person name="Liou R.F."/>
            <person name="Kikuchi T."/>
            <person name="Tsai I.J."/>
        </authorList>
    </citation>
    <scope>NUCLEOTIDE SEQUENCE [LARGE SCALE GENOMIC DNA]</scope>
    <source>
        <strain evidence="3 4">FFPRI411160</strain>
    </source>
</reference>
<dbReference type="EMBL" id="NBII01000003">
    <property type="protein sequence ID" value="PAV20797.1"/>
    <property type="molecule type" value="Genomic_DNA"/>
</dbReference>
<feature type="domain" description="F-box" evidence="2">
    <location>
        <begin position="69"/>
        <end position="117"/>
    </location>
</feature>
<evidence type="ECO:0000259" key="2">
    <source>
        <dbReference type="Pfam" id="PF12937"/>
    </source>
</evidence>
<dbReference type="AlphaFoldDB" id="A0A286UMG6"/>
<sequence>MSDLQLYPFSPPSDLILKAQQEIADHEATITVLQKQLDVLILQARRIEDEKKKHISAIIKCRSLLTLASRLPGELLARIFEYAVQDGWTRGPIVVSQVCSSWREAAKMPSVWSHVYIDCDKGDPVARCELWLQMARQSPLYVTFRTSEYRPKVEAAFSSILSRIDYWRTLVLEAPSIYTINRLLEHIISTGPLLQSISIKLGGSPVDDPLPDIVQGQARLDGFRQAFANALGLRRVSFQTDTAQSWCGVSQITSLELQLNECQLTNARPIFFSEIFDVLSESPNLRRLTMNISLKDKREVIQDTPLRIVTLPEMDSLTLNIPVHFMAFLQHFRTPKLRKLYLRSPDDPQGFADETTRAALCAFIDLCAPPLETLELYDVDISQDDFLFWFTSLSSLTELRLHGSDILDETLIHLKSPFGLLPNLRFLDLRWCGHISGITLEELAYARSSVCGSGLLTPLSEITVINCSFVNEKHILGISNYSTCRLKVHDDNDFCVRRGCCDNIRYRMRFRSRVKMSEHQSANIILS</sequence>
<keyword evidence="1" id="KW-0175">Coiled coil</keyword>
<dbReference type="STRING" id="2282107.A0A286UMG6"/>
<name>A0A286UMG6_9AGAM</name>
<dbReference type="InterPro" id="IPR032675">
    <property type="entry name" value="LRR_dom_sf"/>
</dbReference>
<evidence type="ECO:0000256" key="1">
    <source>
        <dbReference type="SAM" id="Coils"/>
    </source>
</evidence>
<dbReference type="InterPro" id="IPR036047">
    <property type="entry name" value="F-box-like_dom_sf"/>
</dbReference>
<dbReference type="GO" id="GO:0019005">
    <property type="term" value="C:SCF ubiquitin ligase complex"/>
    <property type="evidence" value="ECO:0007669"/>
    <property type="project" value="TreeGrafter"/>
</dbReference>
<proteinExistence type="predicted"/>
<accession>A0A286UMG6</accession>
<evidence type="ECO:0000313" key="4">
    <source>
        <dbReference type="Proteomes" id="UP000217199"/>
    </source>
</evidence>
<dbReference type="Proteomes" id="UP000217199">
    <property type="component" value="Unassembled WGS sequence"/>
</dbReference>
<dbReference type="OrthoDB" id="3063971at2759"/>
<comment type="caution">
    <text evidence="3">The sequence shown here is derived from an EMBL/GenBank/DDBJ whole genome shotgun (WGS) entry which is preliminary data.</text>
</comment>
<dbReference type="InParanoid" id="A0A286UMG6"/>
<dbReference type="SUPFAM" id="SSF52047">
    <property type="entry name" value="RNI-like"/>
    <property type="match status" value="1"/>
</dbReference>
<evidence type="ECO:0000313" key="3">
    <source>
        <dbReference type="EMBL" id="PAV20797.1"/>
    </source>
</evidence>
<dbReference type="GO" id="GO:0031146">
    <property type="term" value="P:SCF-dependent proteasomal ubiquitin-dependent protein catabolic process"/>
    <property type="evidence" value="ECO:0007669"/>
    <property type="project" value="TreeGrafter"/>
</dbReference>
<feature type="coiled-coil region" evidence="1">
    <location>
        <begin position="16"/>
        <end position="50"/>
    </location>
</feature>
<protein>
    <recommendedName>
        <fullName evidence="2">F-box domain-containing protein</fullName>
    </recommendedName>
</protein>
<dbReference type="Gene3D" id="1.20.1280.50">
    <property type="match status" value="1"/>
</dbReference>
<dbReference type="InterPro" id="IPR001810">
    <property type="entry name" value="F-box_dom"/>
</dbReference>
<dbReference type="Gene3D" id="3.80.10.10">
    <property type="entry name" value="Ribonuclease Inhibitor"/>
    <property type="match status" value="1"/>
</dbReference>
<gene>
    <name evidence="3" type="ORF">PNOK_0342400</name>
</gene>
<organism evidence="3 4">
    <name type="scientific">Pyrrhoderma noxium</name>
    <dbReference type="NCBI Taxonomy" id="2282107"/>
    <lineage>
        <taxon>Eukaryota</taxon>
        <taxon>Fungi</taxon>
        <taxon>Dikarya</taxon>
        <taxon>Basidiomycota</taxon>
        <taxon>Agaricomycotina</taxon>
        <taxon>Agaricomycetes</taxon>
        <taxon>Hymenochaetales</taxon>
        <taxon>Hymenochaetaceae</taxon>
        <taxon>Pyrrhoderma</taxon>
    </lineage>
</organism>
<dbReference type="PANTHER" id="PTHR13318:SF190">
    <property type="entry name" value="PARTNER OF PAIRED, ISOFORM B"/>
    <property type="match status" value="1"/>
</dbReference>